<evidence type="ECO:0008006" key="4">
    <source>
        <dbReference type="Google" id="ProtNLM"/>
    </source>
</evidence>
<sequence length="108" mass="12176">MSLYRFKSRETADLVMLEPHGRRVLEILGKDPDQPGIIVPDQMPGAIAALRAAVAEEEAHQRQQREEAEARGEPSPQFDPVSLRLRTTPFIDMLERCAKARVEVVWGV</sequence>
<gene>
    <name evidence="2" type="ORF">GCM10007935_25520</name>
</gene>
<feature type="region of interest" description="Disordered" evidence="1">
    <location>
        <begin position="53"/>
        <end position="81"/>
    </location>
</feature>
<accession>A0ABQ6C8R4</accession>
<protein>
    <recommendedName>
        <fullName evidence="4">DUF1840 domain-containing protein</fullName>
    </recommendedName>
</protein>
<dbReference type="Proteomes" id="UP001156903">
    <property type="component" value="Unassembled WGS sequence"/>
</dbReference>
<evidence type="ECO:0000313" key="3">
    <source>
        <dbReference type="Proteomes" id="UP001156903"/>
    </source>
</evidence>
<dbReference type="Pfam" id="PF08895">
    <property type="entry name" value="DUF1840"/>
    <property type="match status" value="1"/>
</dbReference>
<feature type="compositionally biased region" description="Basic and acidic residues" evidence="1">
    <location>
        <begin position="57"/>
        <end position="72"/>
    </location>
</feature>
<name>A0ABQ6C8R4_9BURK</name>
<evidence type="ECO:0000313" key="2">
    <source>
        <dbReference type="EMBL" id="GLS15119.1"/>
    </source>
</evidence>
<comment type="caution">
    <text evidence="2">The sequence shown here is derived from an EMBL/GenBank/DDBJ whole genome shotgun (WGS) entry which is preliminary data.</text>
</comment>
<dbReference type="EMBL" id="BSPB01000020">
    <property type="protein sequence ID" value="GLS15119.1"/>
    <property type="molecule type" value="Genomic_DNA"/>
</dbReference>
<reference evidence="3" key="1">
    <citation type="journal article" date="2019" name="Int. J. Syst. Evol. Microbiol.">
        <title>The Global Catalogue of Microorganisms (GCM) 10K type strain sequencing project: providing services to taxonomists for standard genome sequencing and annotation.</title>
        <authorList>
            <consortium name="The Broad Institute Genomics Platform"/>
            <consortium name="The Broad Institute Genome Sequencing Center for Infectious Disease"/>
            <person name="Wu L."/>
            <person name="Ma J."/>
        </authorList>
    </citation>
    <scope>NUCLEOTIDE SEQUENCE [LARGE SCALE GENOMIC DNA]</scope>
    <source>
        <strain evidence="3">NBRC 109341</strain>
    </source>
</reference>
<evidence type="ECO:0000256" key="1">
    <source>
        <dbReference type="SAM" id="MobiDB-lite"/>
    </source>
</evidence>
<keyword evidence="3" id="KW-1185">Reference proteome</keyword>
<proteinExistence type="predicted"/>
<organism evidence="2 3">
    <name type="scientific">Hydrogenophaga electricum</name>
    <dbReference type="NCBI Taxonomy" id="1230953"/>
    <lineage>
        <taxon>Bacteria</taxon>
        <taxon>Pseudomonadati</taxon>
        <taxon>Pseudomonadota</taxon>
        <taxon>Betaproteobacteria</taxon>
        <taxon>Burkholderiales</taxon>
        <taxon>Comamonadaceae</taxon>
        <taxon>Hydrogenophaga</taxon>
    </lineage>
</organism>
<dbReference type="InterPro" id="IPR014991">
    <property type="entry name" value="DUF1840"/>
</dbReference>
<dbReference type="RefSeq" id="WP_284308127.1">
    <property type="nucleotide sequence ID" value="NZ_BSPB01000020.1"/>
</dbReference>